<dbReference type="CDD" id="cd06577">
    <property type="entry name" value="PASTA_pknB"/>
    <property type="match status" value="1"/>
</dbReference>
<name>A0ABU1Q7R0_9PSEU</name>
<dbReference type="Proteomes" id="UP001268819">
    <property type="component" value="Unassembled WGS sequence"/>
</dbReference>
<gene>
    <name evidence="1" type="ORF">J2S66_006818</name>
</gene>
<proteinExistence type="predicted"/>
<dbReference type="InterPro" id="IPR005543">
    <property type="entry name" value="PASTA_dom"/>
</dbReference>
<protein>
    <recommendedName>
        <fullName evidence="3">PASTA domain-containing protein</fullName>
    </recommendedName>
</protein>
<evidence type="ECO:0000313" key="2">
    <source>
        <dbReference type="Proteomes" id="UP001268819"/>
    </source>
</evidence>
<dbReference type="Gene3D" id="3.30.10.20">
    <property type="match status" value="1"/>
</dbReference>
<comment type="caution">
    <text evidence="1">The sequence shown here is derived from an EMBL/GenBank/DDBJ whole genome shotgun (WGS) entry which is preliminary data.</text>
</comment>
<evidence type="ECO:0008006" key="3">
    <source>
        <dbReference type="Google" id="ProtNLM"/>
    </source>
</evidence>
<keyword evidence="2" id="KW-1185">Reference proteome</keyword>
<accession>A0ABU1Q7R0</accession>
<reference evidence="1 2" key="1">
    <citation type="submission" date="2023-07" db="EMBL/GenBank/DDBJ databases">
        <title>Sequencing the genomes of 1000 actinobacteria strains.</title>
        <authorList>
            <person name="Klenk H.-P."/>
        </authorList>
    </citation>
    <scope>NUCLEOTIDE SEQUENCE [LARGE SCALE GENOMIC DNA]</scope>
    <source>
        <strain evidence="1 2">DSM 43749</strain>
    </source>
</reference>
<evidence type="ECO:0000313" key="1">
    <source>
        <dbReference type="EMBL" id="MDR6598434.1"/>
    </source>
</evidence>
<sequence>MLEPLNWVVDAQLPEGGARAPRGTRVLLKVGKPTDSGTPLSAMPGTVPDVVCLDLQSAQEVLRAAGFYNLGSEDVGGGGRLQVVDRNWVVLAQSAAAGSTPEKLTRITLGVVKFGEPAGASGCRT</sequence>
<dbReference type="EMBL" id="JAVDSG010000001">
    <property type="protein sequence ID" value="MDR6598434.1"/>
    <property type="molecule type" value="Genomic_DNA"/>
</dbReference>
<organism evidence="1 2">
    <name type="scientific">Saccharothrix longispora</name>
    <dbReference type="NCBI Taxonomy" id="33920"/>
    <lineage>
        <taxon>Bacteria</taxon>
        <taxon>Bacillati</taxon>
        <taxon>Actinomycetota</taxon>
        <taxon>Actinomycetes</taxon>
        <taxon>Pseudonocardiales</taxon>
        <taxon>Pseudonocardiaceae</taxon>
        <taxon>Saccharothrix</taxon>
    </lineage>
</organism>